<organism evidence="3 4">
    <name type="scientific">Folsomia candida</name>
    <name type="common">Springtail</name>
    <dbReference type="NCBI Taxonomy" id="158441"/>
    <lineage>
        <taxon>Eukaryota</taxon>
        <taxon>Metazoa</taxon>
        <taxon>Ecdysozoa</taxon>
        <taxon>Arthropoda</taxon>
        <taxon>Hexapoda</taxon>
        <taxon>Collembola</taxon>
        <taxon>Entomobryomorpha</taxon>
        <taxon>Isotomoidea</taxon>
        <taxon>Isotomidae</taxon>
        <taxon>Proisotominae</taxon>
        <taxon>Folsomia</taxon>
    </lineage>
</organism>
<comment type="caution">
    <text evidence="3">The sequence shown here is derived from an EMBL/GenBank/DDBJ whole genome shotgun (WGS) entry which is preliminary data.</text>
</comment>
<feature type="chain" id="PRO_5013325188" evidence="2">
    <location>
        <begin position="21"/>
        <end position="154"/>
    </location>
</feature>
<protein>
    <submittedName>
        <fullName evidence="3">Uncharacterized protein</fullName>
    </submittedName>
</protein>
<evidence type="ECO:0000313" key="4">
    <source>
        <dbReference type="Proteomes" id="UP000198287"/>
    </source>
</evidence>
<keyword evidence="2" id="KW-0732">Signal</keyword>
<accession>A0A226EYY4</accession>
<feature type="signal peptide" evidence="2">
    <location>
        <begin position="1"/>
        <end position="20"/>
    </location>
</feature>
<dbReference type="EMBL" id="LNIX01000001">
    <property type="protein sequence ID" value="OXA61856.1"/>
    <property type="molecule type" value="Genomic_DNA"/>
</dbReference>
<dbReference type="AlphaFoldDB" id="A0A226EYY4"/>
<reference evidence="3 4" key="1">
    <citation type="submission" date="2015-12" db="EMBL/GenBank/DDBJ databases">
        <title>The genome of Folsomia candida.</title>
        <authorList>
            <person name="Faddeeva A."/>
            <person name="Derks M.F."/>
            <person name="Anvar Y."/>
            <person name="Smit S."/>
            <person name="Van Straalen N."/>
            <person name="Roelofs D."/>
        </authorList>
    </citation>
    <scope>NUCLEOTIDE SEQUENCE [LARGE SCALE GENOMIC DNA]</scope>
    <source>
        <strain evidence="3 4">VU population</strain>
        <tissue evidence="3">Whole body</tissue>
    </source>
</reference>
<dbReference type="Proteomes" id="UP000198287">
    <property type="component" value="Unassembled WGS sequence"/>
</dbReference>
<gene>
    <name evidence="3" type="ORF">Fcan01_02389</name>
</gene>
<feature type="region of interest" description="Disordered" evidence="1">
    <location>
        <begin position="133"/>
        <end position="154"/>
    </location>
</feature>
<evidence type="ECO:0000256" key="2">
    <source>
        <dbReference type="SAM" id="SignalP"/>
    </source>
</evidence>
<evidence type="ECO:0000256" key="1">
    <source>
        <dbReference type="SAM" id="MobiDB-lite"/>
    </source>
</evidence>
<feature type="region of interest" description="Disordered" evidence="1">
    <location>
        <begin position="59"/>
        <end position="81"/>
    </location>
</feature>
<name>A0A226EYY4_FOLCA</name>
<keyword evidence="4" id="KW-1185">Reference proteome</keyword>
<dbReference type="OrthoDB" id="8277190at2759"/>
<proteinExistence type="predicted"/>
<evidence type="ECO:0000313" key="3">
    <source>
        <dbReference type="EMBL" id="OXA61856.1"/>
    </source>
</evidence>
<sequence>MHSKIVIFLVLLGIGLNVSAYPNFQANEDGTISGFLEAEDYDNLEDSLGQYQKRFWSPHPSDYNPLRRPVPAPRGSKRDDGVVYHPIPRIVTIKQQRSNGHVDEYPENVEIFEGGRQKKQTRPTTLIFRLGSWGLRGGRKPDKNTVGGTQSPST</sequence>